<comment type="similarity">
    <text evidence="1">Belongs to the FlgM family.</text>
</comment>
<keyword evidence="6" id="KW-0804">Transcription</keyword>
<keyword evidence="5" id="KW-0805">Transcription regulation</keyword>
<protein>
    <recommendedName>
        <fullName evidence="2">Negative regulator of flagellin synthesis</fullName>
    </recommendedName>
</protein>
<gene>
    <name evidence="9" type="ORF">SAMN04488500_102211</name>
</gene>
<feature type="domain" description="Anti-sigma-28 factor FlgM C-terminal" evidence="8">
    <location>
        <begin position="35"/>
        <end position="88"/>
    </location>
</feature>
<organism evidence="9 10">
    <name type="scientific">Sporomusa malonica</name>
    <dbReference type="NCBI Taxonomy" id="112901"/>
    <lineage>
        <taxon>Bacteria</taxon>
        <taxon>Bacillati</taxon>
        <taxon>Bacillota</taxon>
        <taxon>Negativicutes</taxon>
        <taxon>Selenomonadales</taxon>
        <taxon>Sporomusaceae</taxon>
        <taxon>Sporomusa</taxon>
    </lineage>
</organism>
<dbReference type="GO" id="GO:0044781">
    <property type="term" value="P:bacterial-type flagellum organization"/>
    <property type="evidence" value="ECO:0007669"/>
    <property type="project" value="UniProtKB-KW"/>
</dbReference>
<keyword evidence="3" id="KW-0678">Repressor</keyword>
<feature type="region of interest" description="Disordered" evidence="7">
    <location>
        <begin position="14"/>
        <end position="36"/>
    </location>
</feature>
<name>A0A1W1YUD7_9FIRM</name>
<dbReference type="AlphaFoldDB" id="A0A1W1YUD7"/>
<dbReference type="EMBL" id="FWXI01000002">
    <property type="protein sequence ID" value="SMC39789.1"/>
    <property type="molecule type" value="Genomic_DNA"/>
</dbReference>
<evidence type="ECO:0000256" key="4">
    <source>
        <dbReference type="ARBA" id="ARBA00022795"/>
    </source>
</evidence>
<dbReference type="Pfam" id="PF04316">
    <property type="entry name" value="FlgM"/>
    <property type="match status" value="1"/>
</dbReference>
<keyword evidence="4" id="KW-1005">Bacterial flagellum biogenesis</keyword>
<accession>A0A1W1YUD7</accession>
<dbReference type="InterPro" id="IPR035890">
    <property type="entry name" value="Anti-sigma-28_factor_FlgM_sf"/>
</dbReference>
<reference evidence="9 10" key="1">
    <citation type="submission" date="2017-04" db="EMBL/GenBank/DDBJ databases">
        <authorList>
            <person name="Afonso C.L."/>
            <person name="Miller P.J."/>
            <person name="Scott M.A."/>
            <person name="Spackman E."/>
            <person name="Goraichik I."/>
            <person name="Dimitrov K.M."/>
            <person name="Suarez D.L."/>
            <person name="Swayne D.E."/>
        </authorList>
    </citation>
    <scope>NUCLEOTIDE SEQUENCE [LARGE SCALE GENOMIC DNA]</scope>
    <source>
        <strain evidence="9 10">DSM 5090</strain>
    </source>
</reference>
<dbReference type="Proteomes" id="UP000192738">
    <property type="component" value="Unassembled WGS sequence"/>
</dbReference>
<evidence type="ECO:0000256" key="5">
    <source>
        <dbReference type="ARBA" id="ARBA00023015"/>
    </source>
</evidence>
<evidence type="ECO:0000259" key="8">
    <source>
        <dbReference type="Pfam" id="PF04316"/>
    </source>
</evidence>
<evidence type="ECO:0000313" key="10">
    <source>
        <dbReference type="Proteomes" id="UP000192738"/>
    </source>
</evidence>
<evidence type="ECO:0000256" key="7">
    <source>
        <dbReference type="SAM" id="MobiDB-lite"/>
    </source>
</evidence>
<dbReference type="InterPro" id="IPR031316">
    <property type="entry name" value="FlgM_C"/>
</dbReference>
<dbReference type="InterPro" id="IPR007412">
    <property type="entry name" value="FlgM"/>
</dbReference>
<evidence type="ECO:0000313" key="9">
    <source>
        <dbReference type="EMBL" id="SMC39789.1"/>
    </source>
</evidence>
<dbReference type="RefSeq" id="WP_084574116.1">
    <property type="nucleotide sequence ID" value="NZ_CP155572.1"/>
</dbReference>
<dbReference type="NCBIfam" id="TIGR03824">
    <property type="entry name" value="FlgM_jcvi"/>
    <property type="match status" value="1"/>
</dbReference>
<evidence type="ECO:0000256" key="2">
    <source>
        <dbReference type="ARBA" id="ARBA00017823"/>
    </source>
</evidence>
<dbReference type="OrthoDB" id="1683949at2"/>
<evidence type="ECO:0000256" key="1">
    <source>
        <dbReference type="ARBA" id="ARBA00005322"/>
    </source>
</evidence>
<sequence>MNIKNIQNITKIYGEQSKVSKSSKGQGGSSSQRPDEVILSSQAQELSQILRTAKGLPEVREDKVKELSERIANGEYKVDSRELADRIIAYSKNERLY</sequence>
<evidence type="ECO:0000256" key="6">
    <source>
        <dbReference type="ARBA" id="ARBA00023163"/>
    </source>
</evidence>
<dbReference type="SUPFAM" id="SSF101498">
    <property type="entry name" value="Anti-sigma factor FlgM"/>
    <property type="match status" value="1"/>
</dbReference>
<dbReference type="GO" id="GO:0045892">
    <property type="term" value="P:negative regulation of DNA-templated transcription"/>
    <property type="evidence" value="ECO:0007669"/>
    <property type="project" value="InterPro"/>
</dbReference>
<proteinExistence type="inferred from homology"/>
<feature type="compositionally biased region" description="Low complexity" evidence="7">
    <location>
        <begin position="16"/>
        <end position="32"/>
    </location>
</feature>
<evidence type="ECO:0000256" key="3">
    <source>
        <dbReference type="ARBA" id="ARBA00022491"/>
    </source>
</evidence>
<keyword evidence="10" id="KW-1185">Reference proteome</keyword>
<dbReference type="STRING" id="112901.SAMN04488500_102211"/>